<dbReference type="Gene3D" id="3.40.50.1820">
    <property type="entry name" value="alpha/beta hydrolase"/>
    <property type="match status" value="1"/>
</dbReference>
<organism evidence="1 2">
    <name type="scientific">Mobiluncus curtisii</name>
    <dbReference type="NCBI Taxonomy" id="2051"/>
    <lineage>
        <taxon>Bacteria</taxon>
        <taxon>Bacillati</taxon>
        <taxon>Actinomycetota</taxon>
        <taxon>Actinomycetes</taxon>
        <taxon>Actinomycetales</taxon>
        <taxon>Actinomycetaceae</taxon>
        <taxon>Mobiluncus</taxon>
    </lineage>
</organism>
<dbReference type="RefSeq" id="WP_013188917.1">
    <property type="nucleotide sequence ID" value="NZ_CP068112.1"/>
</dbReference>
<dbReference type="Proteomes" id="UP000250245">
    <property type="component" value="Unassembled WGS sequence"/>
</dbReference>
<protein>
    <recommendedName>
        <fullName evidence="3">Alpha/beta hydrolase</fullName>
    </recommendedName>
</protein>
<name>A0A2X3ARS6_9ACTO</name>
<evidence type="ECO:0000313" key="1">
    <source>
        <dbReference type="EMBL" id="SQB65789.1"/>
    </source>
</evidence>
<dbReference type="SUPFAM" id="SSF53474">
    <property type="entry name" value="alpha/beta-Hydrolases"/>
    <property type="match status" value="1"/>
</dbReference>
<sequence>MSWLDDVSIGDDRSPVVGHPQDFLVGGGPGLCVDTDQMEQLRASLQHSAQVLDALTHCISVEQSRLAHRYYTVHARLVRLCETPEGAALYSSQLAALESAWVRFENAAAVACQARCGTVAVSQQIESLRQQLERVLGVYKLTEDDLRNLFASFDFETITMRLVAHQLALREYFPASFTVDGHVYHTGQMSDTELAAVFLSLMQAKLGAQRYGATNSLTVSGNGNTAILHTPGFEDSTELNAAFDGWFDKVTPPDLIHASGWDDPLTVAGMVLFGPLQFFTYRGILEKTGVVPRKTVPFGKQLPALWLRAYDQRAYAKFAASQQETRDTRRANFAKTPTGKLIGVNRAQRLERKLLATQLYNPRKQGGGAGLGWTIDGSRAGATRTFPKNPGDVFRYSNTIDPYGDSGAFEIQRWRNAAGQKGVRVILRGTESWDAGSGMPQDMLTNTEAVAGMKTGPARAVQAALESMKVDATTPVELVGHSQAGIVAANLAADPSFTSHYNVRSVITAGSPVAGAMNRVPENIHMISFENSNDLVPKLEAGLNPGAANHVTVWGNRGSLFNIPEAHNRDSVYAQMADDFLNAHYSQGDYFLKCRNNDMNLNHKIVFADSQRFEMTRN</sequence>
<proteinExistence type="predicted"/>
<dbReference type="GeneID" id="55564872"/>
<dbReference type="InterPro" id="IPR029058">
    <property type="entry name" value="AB_hydrolase_fold"/>
</dbReference>
<reference evidence="1 2" key="1">
    <citation type="submission" date="2018-06" db="EMBL/GenBank/DDBJ databases">
        <authorList>
            <consortium name="Pathogen Informatics"/>
            <person name="Doyle S."/>
        </authorList>
    </citation>
    <scope>NUCLEOTIDE SEQUENCE [LARGE SCALE GENOMIC DNA]</scope>
    <source>
        <strain evidence="1 2">NCTC11820</strain>
    </source>
</reference>
<accession>A0A2X3ARS6</accession>
<evidence type="ECO:0000313" key="2">
    <source>
        <dbReference type="Proteomes" id="UP000250245"/>
    </source>
</evidence>
<evidence type="ECO:0008006" key="3">
    <source>
        <dbReference type="Google" id="ProtNLM"/>
    </source>
</evidence>
<gene>
    <name evidence="1" type="ORF">NCTC11820_01861</name>
</gene>
<dbReference type="AlphaFoldDB" id="A0A2X3ARS6"/>
<dbReference type="EMBL" id="UASJ01000001">
    <property type="protein sequence ID" value="SQB65789.1"/>
    <property type="molecule type" value="Genomic_DNA"/>
</dbReference>